<gene>
    <name evidence="5" type="ORF">SAMN02194393_02977</name>
</gene>
<accession>A0A1T5LKG8</accession>
<dbReference type="SUPFAM" id="SSF53901">
    <property type="entry name" value="Thiolase-like"/>
    <property type="match status" value="2"/>
</dbReference>
<dbReference type="OrthoDB" id="9786707at2"/>
<dbReference type="InterPro" id="IPR013751">
    <property type="entry name" value="ACP_syn_III_N"/>
</dbReference>
<reference evidence="5 6" key="1">
    <citation type="submission" date="2017-02" db="EMBL/GenBank/DDBJ databases">
        <authorList>
            <person name="Peterson S.W."/>
        </authorList>
    </citation>
    <scope>NUCLEOTIDE SEQUENCE [LARGE SCALE GENOMIC DNA]</scope>
    <source>
        <strain evidence="5 6">M1</strain>
    </source>
</reference>
<feature type="domain" description="Beta-ketoacyl-[acyl-carrier-protein] synthase III C-terminal" evidence="3">
    <location>
        <begin position="252"/>
        <end position="340"/>
    </location>
</feature>
<evidence type="ECO:0000259" key="4">
    <source>
        <dbReference type="Pfam" id="PF08545"/>
    </source>
</evidence>
<keyword evidence="6" id="KW-1185">Reference proteome</keyword>
<organism evidence="5 6">
    <name type="scientific">Maledivibacter halophilus</name>
    <dbReference type="NCBI Taxonomy" id="36842"/>
    <lineage>
        <taxon>Bacteria</taxon>
        <taxon>Bacillati</taxon>
        <taxon>Bacillota</taxon>
        <taxon>Clostridia</taxon>
        <taxon>Peptostreptococcales</taxon>
        <taxon>Caminicellaceae</taxon>
        <taxon>Maledivibacter</taxon>
    </lineage>
</organism>
<evidence type="ECO:0000313" key="5">
    <source>
        <dbReference type="EMBL" id="SKC76374.1"/>
    </source>
</evidence>
<dbReference type="GO" id="GO:0006633">
    <property type="term" value="P:fatty acid biosynthetic process"/>
    <property type="evidence" value="ECO:0007669"/>
    <property type="project" value="InterPro"/>
</dbReference>
<protein>
    <submittedName>
        <fullName evidence="5">3-oxoacyl-[acyl-carrier-protein] synthase-3</fullName>
    </submittedName>
</protein>
<sequence length="343" mass="38355">MNKSETICGIVGFGLYIPKERITAKDLEEKSGIPENIIMNKLGVKQKVLGSKEDHCLTMTIKAVRECLNNTRVNPEEIDLVIFNGEEYKEYICWTAGPKIQKEIGAVNAWSFDISYRCASTPLALKLAKDIMTTNKDINTILIAGGNTISYLVDESDKNSSFLLPLAPGACAIILKRNYKYNNVLETSIITESTFADDVIASHNGTIDPRNPCTNFCDNNMWKLRIPDMERFKKDLRDKSIPGFLKVARAALKNSNIKMEDLDYVAMVHVKKSSYKYILKELGVNETQSIYLDEYGHLGHVDPVLLIKLGIDNQKIKNGSNILLLTGGLGYSFAATMVRWGNT</sequence>
<evidence type="ECO:0000313" key="6">
    <source>
        <dbReference type="Proteomes" id="UP000190285"/>
    </source>
</evidence>
<dbReference type="InterPro" id="IPR016039">
    <property type="entry name" value="Thiolase-like"/>
</dbReference>
<evidence type="ECO:0000259" key="3">
    <source>
        <dbReference type="Pfam" id="PF08541"/>
    </source>
</evidence>
<evidence type="ECO:0000256" key="2">
    <source>
        <dbReference type="ARBA" id="ARBA00023315"/>
    </source>
</evidence>
<keyword evidence="2" id="KW-0012">Acyltransferase</keyword>
<dbReference type="Pfam" id="PF08541">
    <property type="entry name" value="ACP_syn_III_C"/>
    <property type="match status" value="1"/>
</dbReference>
<proteinExistence type="predicted"/>
<dbReference type="InterPro" id="IPR013747">
    <property type="entry name" value="ACP_syn_III_C"/>
</dbReference>
<dbReference type="NCBIfam" id="NF005308">
    <property type="entry name" value="PRK06840.1"/>
    <property type="match status" value="1"/>
</dbReference>
<dbReference type="EMBL" id="FUZT01000007">
    <property type="protein sequence ID" value="SKC76374.1"/>
    <property type="molecule type" value="Genomic_DNA"/>
</dbReference>
<name>A0A1T5LKG8_9FIRM</name>
<dbReference type="GO" id="GO:0044550">
    <property type="term" value="P:secondary metabolite biosynthetic process"/>
    <property type="evidence" value="ECO:0007669"/>
    <property type="project" value="TreeGrafter"/>
</dbReference>
<dbReference type="PANTHER" id="PTHR34069">
    <property type="entry name" value="3-OXOACYL-[ACYL-CARRIER-PROTEIN] SYNTHASE 3"/>
    <property type="match status" value="1"/>
</dbReference>
<dbReference type="Pfam" id="PF08545">
    <property type="entry name" value="ACP_syn_III"/>
    <property type="match status" value="1"/>
</dbReference>
<dbReference type="CDD" id="cd00827">
    <property type="entry name" value="init_cond_enzymes"/>
    <property type="match status" value="1"/>
</dbReference>
<dbReference type="RefSeq" id="WP_079492647.1">
    <property type="nucleotide sequence ID" value="NZ_FUZT01000007.1"/>
</dbReference>
<dbReference type="Proteomes" id="UP000190285">
    <property type="component" value="Unassembled WGS sequence"/>
</dbReference>
<evidence type="ECO:0000256" key="1">
    <source>
        <dbReference type="ARBA" id="ARBA00022679"/>
    </source>
</evidence>
<dbReference type="GO" id="GO:0004315">
    <property type="term" value="F:3-oxoacyl-[acyl-carrier-protein] synthase activity"/>
    <property type="evidence" value="ECO:0007669"/>
    <property type="project" value="InterPro"/>
</dbReference>
<dbReference type="Gene3D" id="3.40.47.10">
    <property type="match status" value="1"/>
</dbReference>
<dbReference type="AlphaFoldDB" id="A0A1T5LKG8"/>
<dbReference type="PANTHER" id="PTHR34069:SF2">
    <property type="entry name" value="BETA-KETOACYL-[ACYL-CARRIER-PROTEIN] SYNTHASE III"/>
    <property type="match status" value="1"/>
</dbReference>
<keyword evidence="1" id="KW-0808">Transferase</keyword>
<feature type="domain" description="Beta-ketoacyl-[acyl-carrier-protein] synthase III N-terminal" evidence="4">
    <location>
        <begin position="112"/>
        <end position="192"/>
    </location>
</feature>
<dbReference type="STRING" id="36842.SAMN02194393_02977"/>